<dbReference type="Pfam" id="PF01070">
    <property type="entry name" value="FMN_dh"/>
    <property type="match status" value="1"/>
</dbReference>
<dbReference type="PANTHER" id="PTHR10578">
    <property type="entry name" value="S -2-HYDROXY-ACID OXIDASE-RELATED"/>
    <property type="match status" value="1"/>
</dbReference>
<dbReference type="InterPro" id="IPR013785">
    <property type="entry name" value="Aldolase_TIM"/>
</dbReference>
<comment type="cofactor">
    <cofactor evidence="1">
        <name>FMN</name>
        <dbReference type="ChEBI" id="CHEBI:58210"/>
    </cofactor>
</comment>
<dbReference type="AlphaFoldDB" id="A0A0A9DE74"/>
<dbReference type="GO" id="GO:0003973">
    <property type="term" value="F:(S)-2-hydroxy-acid oxidase activity"/>
    <property type="evidence" value="ECO:0007669"/>
    <property type="project" value="TreeGrafter"/>
</dbReference>
<accession>A0A0A9DE74</accession>
<evidence type="ECO:0000256" key="1">
    <source>
        <dbReference type="ARBA" id="ARBA00001917"/>
    </source>
</evidence>
<dbReference type="PANTHER" id="PTHR10578:SF70">
    <property type="entry name" value="GLYCOLATE OXIDASE 3"/>
    <property type="match status" value="1"/>
</dbReference>
<dbReference type="GO" id="GO:0005777">
    <property type="term" value="C:peroxisome"/>
    <property type="evidence" value="ECO:0007669"/>
    <property type="project" value="TreeGrafter"/>
</dbReference>
<dbReference type="EMBL" id="GBRH01215848">
    <property type="protein sequence ID" value="JAD82047.1"/>
    <property type="molecule type" value="Transcribed_RNA"/>
</dbReference>
<reference evidence="3" key="2">
    <citation type="journal article" date="2015" name="Data Brief">
        <title>Shoot transcriptome of the giant reed, Arundo donax.</title>
        <authorList>
            <person name="Barrero R.A."/>
            <person name="Guerrero F.D."/>
            <person name="Moolhuijzen P."/>
            <person name="Goolsby J.A."/>
            <person name="Tidwell J."/>
            <person name="Bellgard S.E."/>
            <person name="Bellgard M.I."/>
        </authorList>
    </citation>
    <scope>NUCLEOTIDE SEQUENCE</scope>
    <source>
        <tissue evidence="3">Shoot tissue taken approximately 20 cm above the soil surface</tissue>
    </source>
</reference>
<dbReference type="Gene3D" id="3.20.20.70">
    <property type="entry name" value="Aldolase class I"/>
    <property type="match status" value="1"/>
</dbReference>
<reference evidence="3" key="1">
    <citation type="submission" date="2014-09" db="EMBL/GenBank/DDBJ databases">
        <authorList>
            <person name="Magalhaes I.L.F."/>
            <person name="Oliveira U."/>
            <person name="Santos F.R."/>
            <person name="Vidigal T.H.D.A."/>
            <person name="Brescovit A.D."/>
            <person name="Santos A.J."/>
        </authorList>
    </citation>
    <scope>NUCLEOTIDE SEQUENCE</scope>
    <source>
        <tissue evidence="3">Shoot tissue taken approximately 20 cm above the soil surface</tissue>
    </source>
</reference>
<evidence type="ECO:0000313" key="3">
    <source>
        <dbReference type="EMBL" id="JAD82047.1"/>
    </source>
</evidence>
<evidence type="ECO:0000259" key="2">
    <source>
        <dbReference type="Pfam" id="PF01070"/>
    </source>
</evidence>
<name>A0A0A9DE74_ARUDO</name>
<proteinExistence type="predicted"/>
<dbReference type="SUPFAM" id="SSF51395">
    <property type="entry name" value="FMN-linked oxidoreductases"/>
    <property type="match status" value="1"/>
</dbReference>
<sequence length="124" mass="14173">MWCCWYHRIQPWWPPARLCSCNHQLPRGGCHRSEGMCPCVPRWWYPPWHQRVQGLGMGASGVFIGRPVLFALAVDGEAGVRNVLQMLRDELETAMALSGCASLKEITRDHVTTESDRIARRSRL</sequence>
<dbReference type="InterPro" id="IPR000262">
    <property type="entry name" value="FMN-dep_DH"/>
</dbReference>
<feature type="domain" description="FMN-dependent dehydrogenase" evidence="2">
    <location>
        <begin position="54"/>
        <end position="112"/>
    </location>
</feature>
<organism evidence="3">
    <name type="scientific">Arundo donax</name>
    <name type="common">Giant reed</name>
    <name type="synonym">Donax arundinaceus</name>
    <dbReference type="NCBI Taxonomy" id="35708"/>
    <lineage>
        <taxon>Eukaryota</taxon>
        <taxon>Viridiplantae</taxon>
        <taxon>Streptophyta</taxon>
        <taxon>Embryophyta</taxon>
        <taxon>Tracheophyta</taxon>
        <taxon>Spermatophyta</taxon>
        <taxon>Magnoliopsida</taxon>
        <taxon>Liliopsida</taxon>
        <taxon>Poales</taxon>
        <taxon>Poaceae</taxon>
        <taxon>PACMAD clade</taxon>
        <taxon>Arundinoideae</taxon>
        <taxon>Arundineae</taxon>
        <taxon>Arundo</taxon>
    </lineage>
</organism>
<protein>
    <recommendedName>
        <fullName evidence="2">FMN-dependent dehydrogenase domain-containing protein</fullName>
    </recommendedName>
</protein>